<feature type="region of interest" description="Disordered" evidence="1">
    <location>
        <begin position="1"/>
        <end position="21"/>
    </location>
</feature>
<organism evidence="3 4">
    <name type="scientific">Streptomyces atratus</name>
    <dbReference type="NCBI Taxonomy" id="1893"/>
    <lineage>
        <taxon>Bacteria</taxon>
        <taxon>Bacillati</taxon>
        <taxon>Actinomycetota</taxon>
        <taxon>Actinomycetes</taxon>
        <taxon>Kitasatosporales</taxon>
        <taxon>Streptomycetaceae</taxon>
        <taxon>Streptomyces</taxon>
    </lineage>
</organism>
<keyword evidence="2" id="KW-1133">Transmembrane helix</keyword>
<dbReference type="AlphaFoldDB" id="A0A1K1VTJ8"/>
<evidence type="ECO:0000313" key="3">
    <source>
        <dbReference type="EMBL" id="SFX28426.1"/>
    </source>
</evidence>
<dbReference type="STRING" id="1893.SAMN02787144_1002120"/>
<keyword evidence="2" id="KW-0812">Transmembrane</keyword>
<accession>A0A1K1VTJ8</accession>
<evidence type="ECO:0000256" key="1">
    <source>
        <dbReference type="SAM" id="MobiDB-lite"/>
    </source>
</evidence>
<protein>
    <recommendedName>
        <fullName evidence="5">Integral membrane protein</fullName>
    </recommendedName>
</protein>
<feature type="transmembrane region" description="Helical" evidence="2">
    <location>
        <begin position="61"/>
        <end position="84"/>
    </location>
</feature>
<evidence type="ECO:0000313" key="4">
    <source>
        <dbReference type="Proteomes" id="UP000181909"/>
    </source>
</evidence>
<evidence type="ECO:0008006" key="5">
    <source>
        <dbReference type="Google" id="ProtNLM"/>
    </source>
</evidence>
<name>A0A1K1VTJ8_STRAR</name>
<feature type="transmembrane region" description="Helical" evidence="2">
    <location>
        <begin position="96"/>
        <end position="115"/>
    </location>
</feature>
<feature type="transmembrane region" description="Helical" evidence="2">
    <location>
        <begin position="127"/>
        <end position="144"/>
    </location>
</feature>
<keyword evidence="2" id="KW-0472">Membrane</keyword>
<feature type="transmembrane region" description="Helical" evidence="2">
    <location>
        <begin position="150"/>
        <end position="169"/>
    </location>
</feature>
<sequence>MLRGGPAVRPRTDPDICSGTGSDPGFAFAAPGCQPARVSTQQNTPASSPSPRLEPAKPSRITLVAGLTALEGAALAIGGIYMLVMGLLGHPESPQQAEMGGLTLIALALIPLFAARGLLRRRSWSRGPALITQIIALPVAWTLLRSHGVLIPAGIVLAAVTLTALYQLVRPTTVEALGIRRPGTTPDN</sequence>
<dbReference type="EMBL" id="FPJO01000002">
    <property type="protein sequence ID" value="SFX28426.1"/>
    <property type="molecule type" value="Genomic_DNA"/>
</dbReference>
<gene>
    <name evidence="3" type="ORF">SAMN02787144_1002120</name>
</gene>
<reference evidence="3 4" key="1">
    <citation type="submission" date="2016-11" db="EMBL/GenBank/DDBJ databases">
        <authorList>
            <person name="Jaros S."/>
            <person name="Januszkiewicz K."/>
            <person name="Wedrychowicz H."/>
        </authorList>
    </citation>
    <scope>NUCLEOTIDE SEQUENCE [LARGE SCALE GENOMIC DNA]</scope>
    <source>
        <strain evidence="3 4">OK807</strain>
    </source>
</reference>
<dbReference type="Proteomes" id="UP000181909">
    <property type="component" value="Unassembled WGS sequence"/>
</dbReference>
<evidence type="ECO:0000256" key="2">
    <source>
        <dbReference type="SAM" id="Phobius"/>
    </source>
</evidence>
<proteinExistence type="predicted"/>